<dbReference type="Proteomes" id="UP000439550">
    <property type="component" value="Unassembled WGS sequence"/>
</dbReference>
<sequence length="63" mass="7064">MENKFLVLREALLKMEVTSVLTAQALTGLSRQEIIDFVSADKTLRIFDNEAGVWLNENAIGHC</sequence>
<accession>A0A7X1Z7D9</accession>
<organism evidence="1 2">
    <name type="scientific">Lactococcus hircilactis</name>
    <dbReference type="NCBI Taxonomy" id="1494462"/>
    <lineage>
        <taxon>Bacteria</taxon>
        <taxon>Bacillati</taxon>
        <taxon>Bacillota</taxon>
        <taxon>Bacilli</taxon>
        <taxon>Lactobacillales</taxon>
        <taxon>Streptococcaceae</taxon>
        <taxon>Lactococcus</taxon>
    </lineage>
</organism>
<keyword evidence="2" id="KW-1185">Reference proteome</keyword>
<dbReference type="EMBL" id="WITJ01000005">
    <property type="protein sequence ID" value="MQW39134.1"/>
    <property type="molecule type" value="Genomic_DNA"/>
</dbReference>
<name>A0A7X1Z7D9_9LACT</name>
<proteinExistence type="predicted"/>
<dbReference type="AlphaFoldDB" id="A0A7X1Z7D9"/>
<reference evidence="1 2" key="1">
    <citation type="submission" date="2019-10" db="EMBL/GenBank/DDBJ databases">
        <authorList>
            <person name="Dong K."/>
        </authorList>
    </citation>
    <scope>NUCLEOTIDE SEQUENCE [LARGE SCALE GENOMIC DNA]</scope>
    <source>
        <strain evidence="1 2">DSM 28960</strain>
    </source>
</reference>
<comment type="caution">
    <text evidence="1">The sequence shown here is derived from an EMBL/GenBank/DDBJ whole genome shotgun (WGS) entry which is preliminary data.</text>
</comment>
<protein>
    <submittedName>
        <fullName evidence="1">Uncharacterized protein</fullName>
    </submittedName>
</protein>
<evidence type="ECO:0000313" key="1">
    <source>
        <dbReference type="EMBL" id="MQW39134.1"/>
    </source>
</evidence>
<dbReference type="RefSeq" id="WP_153495818.1">
    <property type="nucleotide sequence ID" value="NZ_CAXYUY010000006.1"/>
</dbReference>
<dbReference type="OrthoDB" id="2243668at2"/>
<gene>
    <name evidence="1" type="ORF">GHI93_04165</name>
</gene>
<evidence type="ECO:0000313" key="2">
    <source>
        <dbReference type="Proteomes" id="UP000439550"/>
    </source>
</evidence>